<evidence type="ECO:0000313" key="1">
    <source>
        <dbReference type="EMBL" id="CAG8534592.1"/>
    </source>
</evidence>
<name>A0A9N9AM56_9GLOM</name>
<protein>
    <submittedName>
        <fullName evidence="1">9207_t:CDS:1</fullName>
    </submittedName>
</protein>
<dbReference type="Proteomes" id="UP000789706">
    <property type="component" value="Unassembled WGS sequence"/>
</dbReference>
<dbReference type="EMBL" id="CAJVPK010000635">
    <property type="protein sequence ID" value="CAG8534592.1"/>
    <property type="molecule type" value="Genomic_DNA"/>
</dbReference>
<keyword evidence="2" id="KW-1185">Reference proteome</keyword>
<dbReference type="AlphaFoldDB" id="A0A9N9AM56"/>
<evidence type="ECO:0000313" key="2">
    <source>
        <dbReference type="Proteomes" id="UP000789706"/>
    </source>
</evidence>
<proteinExistence type="predicted"/>
<gene>
    <name evidence="1" type="ORF">DEBURN_LOCUS6307</name>
</gene>
<accession>A0A9N9AM56</accession>
<comment type="caution">
    <text evidence="1">The sequence shown here is derived from an EMBL/GenBank/DDBJ whole genome shotgun (WGS) entry which is preliminary data.</text>
</comment>
<reference evidence="1" key="1">
    <citation type="submission" date="2021-06" db="EMBL/GenBank/DDBJ databases">
        <authorList>
            <person name="Kallberg Y."/>
            <person name="Tangrot J."/>
            <person name="Rosling A."/>
        </authorList>
    </citation>
    <scope>NUCLEOTIDE SEQUENCE</scope>
    <source>
        <strain evidence="1">AZ414A</strain>
    </source>
</reference>
<organism evidence="1 2">
    <name type="scientific">Diversispora eburnea</name>
    <dbReference type="NCBI Taxonomy" id="1213867"/>
    <lineage>
        <taxon>Eukaryota</taxon>
        <taxon>Fungi</taxon>
        <taxon>Fungi incertae sedis</taxon>
        <taxon>Mucoromycota</taxon>
        <taxon>Glomeromycotina</taxon>
        <taxon>Glomeromycetes</taxon>
        <taxon>Diversisporales</taxon>
        <taxon>Diversisporaceae</taxon>
        <taxon>Diversispora</taxon>
    </lineage>
</organism>
<sequence length="43" mass="5235">MPFFQFDQFDNHSISLSNDSNVNNSLDDINEFEWDMSIYFSHW</sequence>